<dbReference type="Proteomes" id="UP001153714">
    <property type="component" value="Chromosome 10"/>
</dbReference>
<dbReference type="EMBL" id="OU893341">
    <property type="protein sequence ID" value="CAG9783206.1"/>
    <property type="molecule type" value="Genomic_DNA"/>
</dbReference>
<accession>A0A9N9W788</accession>
<feature type="transmembrane region" description="Helical" evidence="1">
    <location>
        <begin position="106"/>
        <end position="128"/>
    </location>
</feature>
<evidence type="ECO:0000313" key="2">
    <source>
        <dbReference type="EMBL" id="CAG9783206.1"/>
    </source>
</evidence>
<reference evidence="2" key="1">
    <citation type="submission" date="2021-12" db="EMBL/GenBank/DDBJ databases">
        <authorList>
            <person name="King R."/>
        </authorList>
    </citation>
    <scope>NUCLEOTIDE SEQUENCE</scope>
</reference>
<name>A0A9N9W788_9NEOP</name>
<organism evidence="2 3">
    <name type="scientific">Diatraea saccharalis</name>
    <name type="common">sugarcane borer</name>
    <dbReference type="NCBI Taxonomy" id="40085"/>
    <lineage>
        <taxon>Eukaryota</taxon>
        <taxon>Metazoa</taxon>
        <taxon>Ecdysozoa</taxon>
        <taxon>Arthropoda</taxon>
        <taxon>Hexapoda</taxon>
        <taxon>Insecta</taxon>
        <taxon>Pterygota</taxon>
        <taxon>Neoptera</taxon>
        <taxon>Endopterygota</taxon>
        <taxon>Lepidoptera</taxon>
        <taxon>Glossata</taxon>
        <taxon>Ditrysia</taxon>
        <taxon>Pyraloidea</taxon>
        <taxon>Crambidae</taxon>
        <taxon>Crambinae</taxon>
        <taxon>Diatraea</taxon>
    </lineage>
</organism>
<dbReference type="OrthoDB" id="7407406at2759"/>
<gene>
    <name evidence="2" type="ORF">DIATSA_LOCUS1396</name>
</gene>
<evidence type="ECO:0000256" key="1">
    <source>
        <dbReference type="SAM" id="Phobius"/>
    </source>
</evidence>
<proteinExistence type="predicted"/>
<keyword evidence="1" id="KW-1133">Transmembrane helix</keyword>
<keyword evidence="1" id="KW-0812">Transmembrane</keyword>
<keyword evidence="3" id="KW-1185">Reference proteome</keyword>
<sequence>MNFLYLTRSILRPNVTKIIAARYISQHPVKFIETERRWREKDNVPKHWELIYKAPMERWLNYLSVYLTFSTTTVGFGGLYYAAFVFDINTVNNPVILGDDIVVANSGFECFVYLAAFVGFHAGIKILLSKYVLRLYQDGDNYLAIFGGHVYNQIKKHKFHLNDFKRLNPTFVVSWGDARFSLGNKHAIILENYFKTPEYFNYLLFKRNKPKIDD</sequence>
<dbReference type="AlphaFoldDB" id="A0A9N9W788"/>
<keyword evidence="1" id="KW-0472">Membrane</keyword>
<evidence type="ECO:0000313" key="3">
    <source>
        <dbReference type="Proteomes" id="UP001153714"/>
    </source>
</evidence>
<protein>
    <submittedName>
        <fullName evidence="2">Uncharacterized protein</fullName>
    </submittedName>
</protein>
<reference evidence="2" key="2">
    <citation type="submission" date="2022-10" db="EMBL/GenBank/DDBJ databases">
        <authorList>
            <consortium name="ENA_rothamsted_submissions"/>
            <consortium name="culmorum"/>
            <person name="King R."/>
        </authorList>
    </citation>
    <scope>NUCLEOTIDE SEQUENCE</scope>
</reference>
<feature type="transmembrane region" description="Helical" evidence="1">
    <location>
        <begin position="63"/>
        <end position="86"/>
    </location>
</feature>